<keyword evidence="3" id="KW-1185">Reference proteome</keyword>
<dbReference type="GeneID" id="15393102"/>
<evidence type="ECO:0000313" key="3">
    <source>
        <dbReference type="Proteomes" id="UP000013307"/>
    </source>
</evidence>
<gene>
    <name evidence="2" type="ORF">Asulf_01467</name>
</gene>
<dbReference type="AlphaFoldDB" id="N0BMG0"/>
<evidence type="ECO:0000313" key="2">
    <source>
        <dbReference type="EMBL" id="AGK61450.1"/>
    </source>
</evidence>
<accession>N0BMG0</accession>
<evidence type="ECO:0000256" key="1">
    <source>
        <dbReference type="SAM" id="Phobius"/>
    </source>
</evidence>
<keyword evidence="1" id="KW-0472">Membrane</keyword>
<protein>
    <submittedName>
        <fullName evidence="2">Uncharacterized protein</fullName>
    </submittedName>
</protein>
<proteinExistence type="predicted"/>
<dbReference type="eggNOG" id="arCOG03926">
    <property type="taxonomic scope" value="Archaea"/>
</dbReference>
<organism evidence="2 3">
    <name type="scientific">Archaeoglobus sulfaticallidus PM70-1</name>
    <dbReference type="NCBI Taxonomy" id="387631"/>
    <lineage>
        <taxon>Archaea</taxon>
        <taxon>Methanobacteriati</taxon>
        <taxon>Methanobacteriota</taxon>
        <taxon>Archaeoglobi</taxon>
        <taxon>Archaeoglobales</taxon>
        <taxon>Archaeoglobaceae</taxon>
        <taxon>Archaeoglobus</taxon>
    </lineage>
</organism>
<keyword evidence="1" id="KW-0812">Transmembrane</keyword>
<dbReference type="KEGG" id="ast:Asulf_01467"/>
<dbReference type="Proteomes" id="UP000013307">
    <property type="component" value="Chromosome"/>
</dbReference>
<dbReference type="EMBL" id="CP005290">
    <property type="protein sequence ID" value="AGK61450.1"/>
    <property type="molecule type" value="Genomic_DNA"/>
</dbReference>
<reference evidence="2 3" key="1">
    <citation type="journal article" date="2013" name="Genome Announc.">
        <title>Complete Genome Sequence of the Thermophilic and Facultatively Chemolithoautotrophic Sulfate Reducer Archaeoglobus sulfaticallidus Strain PM70-1T.</title>
        <authorList>
            <person name="Stokke R."/>
            <person name="Hocking W.P."/>
            <person name="Steinsbu B.O."/>
            <person name="Steen I.H."/>
        </authorList>
    </citation>
    <scope>NUCLEOTIDE SEQUENCE [LARGE SCALE GENOMIC DNA]</scope>
    <source>
        <strain evidence="2">PM70-1</strain>
    </source>
</reference>
<keyword evidence="1" id="KW-1133">Transmembrane helix</keyword>
<dbReference type="HOGENOM" id="CLU_1870613_0_0_2"/>
<dbReference type="Pfam" id="PF23928">
    <property type="entry name" value="DUF7266"/>
    <property type="match status" value="1"/>
</dbReference>
<dbReference type="InterPro" id="IPR055690">
    <property type="entry name" value="DUF7266"/>
</dbReference>
<feature type="transmembrane region" description="Helical" evidence="1">
    <location>
        <begin position="12"/>
        <end position="30"/>
    </location>
</feature>
<dbReference type="STRING" id="387631.Asulf_01467"/>
<sequence length="136" mass="14904">MNKGVSTTLEAIFLLSISSILIAIVLVSFYDVSSRVKNVSASEEAYSIASRIARDVYSLAVSNATYAKKELRIPHTIGGEQYTITLVNETHKLIVENKYVRVEVPLSPYLSIGGSQANSYMAYLVVNNGVVEVKNE</sequence>
<dbReference type="RefSeq" id="WP_015591048.1">
    <property type="nucleotide sequence ID" value="NC_021169.1"/>
</dbReference>
<name>N0BMG0_9EURY</name>